<evidence type="ECO:0000313" key="1">
    <source>
        <dbReference type="EMBL" id="AXH60270.1"/>
    </source>
</evidence>
<reference evidence="1 2" key="1">
    <citation type="journal article" date="2011" name="PLoS Pathog.">
        <title>Dynamic evolution of pathogenicity revealed by sequencing and comparative genomics of 19 Pseudomonas syringae isolates.</title>
        <authorList>
            <person name="Baltrus D.A."/>
            <person name="Nishimura M.T."/>
            <person name="Romanchuk A."/>
            <person name="Chang J.H."/>
            <person name="Mukhtar M.S."/>
            <person name="Cherkis K."/>
            <person name="Roach J."/>
            <person name="Grant S.R."/>
            <person name="Jones C.D."/>
            <person name="Dangl J.L."/>
        </authorList>
    </citation>
    <scope>NUCLEOTIDE SEQUENCE [LARGE SCALE GENOMIC DNA]</scope>
    <source>
        <strain evidence="1 2">M301315</strain>
    </source>
</reference>
<evidence type="ECO:0000313" key="2">
    <source>
        <dbReference type="Proteomes" id="UP000006426"/>
    </source>
</evidence>
<organism evidence="1 2">
    <name type="scientific">Pseudomonas amygdali pv. lachrymans str. M301315</name>
    <dbReference type="NCBI Taxonomy" id="629260"/>
    <lineage>
        <taxon>Bacteria</taxon>
        <taxon>Pseudomonadati</taxon>
        <taxon>Pseudomonadota</taxon>
        <taxon>Gammaproteobacteria</taxon>
        <taxon>Pseudomonadales</taxon>
        <taxon>Pseudomonadaceae</taxon>
        <taxon>Pseudomonas</taxon>
        <taxon>Pseudomonas amygdali</taxon>
    </lineage>
</organism>
<sequence length="434" mass="49403">MKPPFPFPFAIKKRSDFSDPLKDFYQAIESKDLLKPPVIAELDQVHDSLVAMSADPEHAYSAMALEIKLVDDLHTKGTRDAQVKLPVIVFLLQRYHYLDYPVSAKASATLEAKCAELSDAQAVAAKELSLATARELVNDSDWAVNRQYLQWETDVRHPMFDKALPLAIYLVDPELLGIHKTEYERYFALRHTECAPKWKKLWREAEALLLASNIDHTPYADRIEDILSRTDWVRPREVQLALSMMNKKFNYAEVIEAWSDKAGMLDKLGEKLLAYNNKQPWIAPYAVLMAHLCHAMDLKGGHPSITSFIKAILLPQNLHREDAGEALRTLSSLKERLDPEGERLLTLATQMRELEPLSKAYYAALREEGFGAQAYRYLKGQCKLDKRSQTRSERSGQDIDSAKLIRLLKASGLDQYHRVSDKARDHAMSIDLGL</sequence>
<dbReference type="AlphaFoldDB" id="A0AAD0PWW9"/>
<accession>A0AAD0PWW9</accession>
<gene>
    <name evidence="1" type="ORF">PLA107_034360</name>
</gene>
<dbReference type="RefSeq" id="WP_005742601.1">
    <property type="nucleotide sequence ID" value="NZ_CP031226.1"/>
</dbReference>
<geneLocation type="plasmid" evidence="2">
    <name>pmppla107</name>
</geneLocation>
<dbReference type="GeneID" id="39474443"/>
<protein>
    <submittedName>
        <fullName evidence="1">Uncharacterized protein</fullName>
    </submittedName>
</protein>
<dbReference type="EMBL" id="CP031226">
    <property type="protein sequence ID" value="AXH60270.1"/>
    <property type="molecule type" value="Genomic_DNA"/>
</dbReference>
<dbReference type="Proteomes" id="UP000006426">
    <property type="component" value="Plasmid pmppla107"/>
</dbReference>
<name>A0AAD0PWW9_PSEAV</name>
<proteinExistence type="predicted"/>
<keyword evidence="1" id="KW-0614">Plasmid</keyword>